<dbReference type="STRING" id="54915.ADS79_19675"/>
<evidence type="ECO:0000259" key="6">
    <source>
        <dbReference type="PROSITE" id="PS51733"/>
    </source>
</evidence>
<dbReference type="SUPFAM" id="SSF46785">
    <property type="entry name" value="Winged helix' DNA-binding domain"/>
    <property type="match status" value="1"/>
</dbReference>
<dbReference type="EC" id="6.3.4.15" evidence="5"/>
<dbReference type="GO" id="GO:0006355">
    <property type="term" value="P:regulation of DNA-templated transcription"/>
    <property type="evidence" value="ECO:0007669"/>
    <property type="project" value="UniProtKB-UniRule"/>
</dbReference>
<keyword evidence="5" id="KW-0678">Repressor</keyword>
<dbReference type="InterPro" id="IPR036390">
    <property type="entry name" value="WH_DNA-bd_sf"/>
</dbReference>
<feature type="binding site" evidence="5">
    <location>
        <begin position="120"/>
        <end position="122"/>
    </location>
    <ligand>
        <name>biotin</name>
        <dbReference type="ChEBI" id="CHEBI:57586"/>
    </ligand>
</feature>
<organism evidence="8 9">
    <name type="scientific">Brevibacillus reuszeri</name>
    <dbReference type="NCBI Taxonomy" id="54915"/>
    <lineage>
        <taxon>Bacteria</taxon>
        <taxon>Bacillati</taxon>
        <taxon>Bacillota</taxon>
        <taxon>Bacilli</taxon>
        <taxon>Bacillales</taxon>
        <taxon>Paenibacillaceae</taxon>
        <taxon>Brevibacillus</taxon>
    </lineage>
</organism>
<dbReference type="GO" id="GO:0005737">
    <property type="term" value="C:cytoplasm"/>
    <property type="evidence" value="ECO:0007669"/>
    <property type="project" value="TreeGrafter"/>
</dbReference>
<dbReference type="PATRIC" id="fig|54915.3.peg.3043"/>
<evidence type="ECO:0000256" key="4">
    <source>
        <dbReference type="ARBA" id="ARBA00023267"/>
    </source>
</evidence>
<dbReference type="GO" id="GO:0004077">
    <property type="term" value="F:biotin--[biotin carboxyl-carrier protein] ligase activity"/>
    <property type="evidence" value="ECO:0007669"/>
    <property type="project" value="UniProtKB-UniRule"/>
</dbReference>
<dbReference type="GO" id="GO:0005524">
    <property type="term" value="F:ATP binding"/>
    <property type="evidence" value="ECO:0007669"/>
    <property type="project" value="UniProtKB-UniRule"/>
</dbReference>
<dbReference type="AlphaFoldDB" id="A0A0K9YQU3"/>
<evidence type="ECO:0000256" key="2">
    <source>
        <dbReference type="ARBA" id="ARBA00022741"/>
    </source>
</evidence>
<dbReference type="SUPFAM" id="SSF50037">
    <property type="entry name" value="C-terminal domain of transcriptional repressors"/>
    <property type="match status" value="1"/>
</dbReference>
<dbReference type="InterPro" id="IPR003142">
    <property type="entry name" value="BPL_C"/>
</dbReference>
<comment type="function">
    <text evidence="5">Acts both as a biotin--[acetyl-CoA-carboxylase] ligase and a repressor.</text>
</comment>
<accession>A0A0K9YQU3</accession>
<keyword evidence="3 5" id="KW-0067">ATP-binding</keyword>
<dbReference type="InterPro" id="IPR004408">
    <property type="entry name" value="Biotin_CoA_COase_ligase"/>
</dbReference>
<dbReference type="Gene3D" id="1.10.10.10">
    <property type="entry name" value="Winged helix-like DNA-binding domain superfamily/Winged helix DNA-binding domain"/>
    <property type="match status" value="1"/>
</dbReference>
<protein>
    <recommendedName>
        <fullName evidence="5">Bifunctional ligase/repressor BirA</fullName>
    </recommendedName>
    <alternativeName>
        <fullName evidence="5">Biotin--[acetyl-CoA-carboxylase] ligase</fullName>
        <ecNumber evidence="5">6.3.4.15</ecNumber>
    </alternativeName>
    <alternativeName>
        <fullName evidence="5">Biotin--protein ligase</fullName>
    </alternativeName>
    <alternativeName>
        <fullName evidence="5">Biotin-[acetyl-CoA carboxylase] synthetase</fullName>
    </alternativeName>
</protein>
<dbReference type="GO" id="GO:0009249">
    <property type="term" value="P:protein lipoylation"/>
    <property type="evidence" value="ECO:0007669"/>
    <property type="project" value="UniProtKB-ARBA"/>
</dbReference>
<dbReference type="InterPro" id="IPR008988">
    <property type="entry name" value="Transcriptional_repressor_C"/>
</dbReference>
<dbReference type="PANTHER" id="PTHR12835">
    <property type="entry name" value="BIOTIN PROTEIN LIGASE"/>
    <property type="match status" value="1"/>
</dbReference>
<keyword evidence="4 5" id="KW-0092">Biotin</keyword>
<dbReference type="RefSeq" id="WP_049740081.1">
    <property type="nucleotide sequence ID" value="NZ_BJON01000002.1"/>
</dbReference>
<dbReference type="OrthoDB" id="9807064at2"/>
<evidence type="ECO:0000256" key="3">
    <source>
        <dbReference type="ARBA" id="ARBA00022840"/>
    </source>
</evidence>
<reference evidence="7 10" key="3">
    <citation type="submission" date="2019-06" db="EMBL/GenBank/DDBJ databases">
        <title>Whole genome shotgun sequence of Brevibacillus reuszeri NBRC 15719.</title>
        <authorList>
            <person name="Hosoyama A."/>
            <person name="Uohara A."/>
            <person name="Ohji S."/>
            <person name="Ichikawa N."/>
        </authorList>
    </citation>
    <scope>NUCLEOTIDE SEQUENCE [LARGE SCALE GENOMIC DNA]</scope>
    <source>
        <strain evidence="7 10">NBRC 15719</strain>
    </source>
</reference>
<comment type="caution">
    <text evidence="8">The sequence shown here is derived from an EMBL/GenBank/DDBJ whole genome shotgun (WGS) entry which is preliminary data.</text>
</comment>
<dbReference type="SUPFAM" id="SSF55681">
    <property type="entry name" value="Class II aaRS and biotin synthetases"/>
    <property type="match status" value="1"/>
</dbReference>
<dbReference type="Gene3D" id="2.30.30.100">
    <property type="match status" value="1"/>
</dbReference>
<evidence type="ECO:0000256" key="5">
    <source>
        <dbReference type="HAMAP-Rule" id="MF_00978"/>
    </source>
</evidence>
<evidence type="ECO:0000313" key="8">
    <source>
        <dbReference type="EMBL" id="KNB71046.1"/>
    </source>
</evidence>
<evidence type="ECO:0000313" key="7">
    <source>
        <dbReference type="EMBL" id="GED66706.1"/>
    </source>
</evidence>
<comment type="catalytic activity">
    <reaction evidence="5">
        <text>biotin + L-lysyl-[protein] + ATP = N(6)-biotinyl-L-lysyl-[protein] + AMP + diphosphate + H(+)</text>
        <dbReference type="Rhea" id="RHEA:11756"/>
        <dbReference type="Rhea" id="RHEA-COMP:9752"/>
        <dbReference type="Rhea" id="RHEA-COMP:10505"/>
        <dbReference type="ChEBI" id="CHEBI:15378"/>
        <dbReference type="ChEBI" id="CHEBI:29969"/>
        <dbReference type="ChEBI" id="CHEBI:30616"/>
        <dbReference type="ChEBI" id="CHEBI:33019"/>
        <dbReference type="ChEBI" id="CHEBI:57586"/>
        <dbReference type="ChEBI" id="CHEBI:83144"/>
        <dbReference type="ChEBI" id="CHEBI:456215"/>
        <dbReference type="EC" id="6.3.4.15"/>
    </reaction>
</comment>
<dbReference type="Pfam" id="PF03099">
    <property type="entry name" value="BPL_LplA_LipB"/>
    <property type="match status" value="1"/>
</dbReference>
<dbReference type="Proteomes" id="UP000319578">
    <property type="component" value="Unassembled WGS sequence"/>
</dbReference>
<dbReference type="InterPro" id="IPR004143">
    <property type="entry name" value="BPL_LPL_catalytic"/>
</dbReference>
<dbReference type="PANTHER" id="PTHR12835:SF5">
    <property type="entry name" value="BIOTIN--PROTEIN LIGASE"/>
    <property type="match status" value="1"/>
</dbReference>
<dbReference type="EMBL" id="LGIQ01000009">
    <property type="protein sequence ID" value="KNB71046.1"/>
    <property type="molecule type" value="Genomic_DNA"/>
</dbReference>
<reference evidence="8" key="2">
    <citation type="submission" date="2015-07" db="EMBL/GenBank/DDBJ databases">
        <title>MeaNS - Measles Nucleotide Surveillance Program.</title>
        <authorList>
            <person name="Tran T."/>
            <person name="Druce J."/>
        </authorList>
    </citation>
    <scope>NUCLEOTIDE SEQUENCE</scope>
    <source>
        <strain evidence="8">DSM 9887</strain>
    </source>
</reference>
<keyword evidence="2 5" id="KW-0547">Nucleotide-binding</keyword>
<dbReference type="Pfam" id="PF02237">
    <property type="entry name" value="BPL_C"/>
    <property type="match status" value="1"/>
</dbReference>
<dbReference type="GO" id="GO:0003677">
    <property type="term" value="F:DNA binding"/>
    <property type="evidence" value="ECO:0007669"/>
    <property type="project" value="UniProtKB-UniRule"/>
</dbReference>
<dbReference type="Proteomes" id="UP000036834">
    <property type="component" value="Unassembled WGS sequence"/>
</dbReference>
<dbReference type="GO" id="GO:0016740">
    <property type="term" value="F:transferase activity"/>
    <property type="evidence" value="ECO:0007669"/>
    <property type="project" value="UniProtKB-ARBA"/>
</dbReference>
<evidence type="ECO:0000313" key="9">
    <source>
        <dbReference type="Proteomes" id="UP000036834"/>
    </source>
</evidence>
<dbReference type="InterPro" id="IPR030855">
    <property type="entry name" value="Bifunct_BirA"/>
</dbReference>
<proteinExistence type="inferred from homology"/>
<dbReference type="EMBL" id="BJON01000002">
    <property type="protein sequence ID" value="GED66706.1"/>
    <property type="molecule type" value="Genomic_DNA"/>
</dbReference>
<dbReference type="Gene3D" id="3.30.930.10">
    <property type="entry name" value="Bira Bifunctional Protein, Domain 2"/>
    <property type="match status" value="1"/>
</dbReference>
<evidence type="ECO:0000256" key="1">
    <source>
        <dbReference type="ARBA" id="ARBA00022598"/>
    </source>
</evidence>
<dbReference type="CDD" id="cd16442">
    <property type="entry name" value="BPL"/>
    <property type="match status" value="1"/>
</dbReference>
<comment type="caution">
    <text evidence="5">Lacks conserved residue(s) required for the propagation of feature annotation.</text>
</comment>
<feature type="DNA-binding region" description="H-T-H motif" evidence="5">
    <location>
        <begin position="21"/>
        <end position="40"/>
    </location>
</feature>
<dbReference type="InterPro" id="IPR013196">
    <property type="entry name" value="HTH_11"/>
</dbReference>
<feature type="binding site" evidence="5">
    <location>
        <position position="116"/>
    </location>
    <ligand>
        <name>biotin</name>
        <dbReference type="ChEBI" id="CHEBI:57586"/>
    </ligand>
</feature>
<dbReference type="PROSITE" id="PS51733">
    <property type="entry name" value="BPL_LPL_CATALYTIC"/>
    <property type="match status" value="1"/>
</dbReference>
<evidence type="ECO:0000313" key="10">
    <source>
        <dbReference type="Proteomes" id="UP000319578"/>
    </source>
</evidence>
<keyword evidence="5" id="KW-0238">DNA-binding</keyword>
<sequence length="327" mass="36557">MNIKQVILQAFRDHPGEFISGEDLSQTCGCSRTAVWKHIEELRKDGYEVEAVRKSGYRLIVAPDRLSAAEIMAGLHTARIGQNVFAHDEVVSTQPLAHEAAAKGAPEGTLVLAEQQTGGRGRLGRPWHSPKGTGIWMSLIVRPAIPIPKTPQMTLLTAVTIARTIREETGVPVKIKWPNDIFCGDKKVCGVLTELNAESDRVNYLVIGIGLNANSVQSDFPEELSEIATSLRIESGDEVKRVDFIQQFCRNFEEEYDHFLQHGFQRVKQEWEKHSYSIGRWVSVQTISQMFEGRAVGLDDEGVLMVEDRAGIMHKVYSADVNYRANE</sequence>
<comment type="similarity">
    <text evidence="5">Belongs to the biotin--protein ligase family.</text>
</comment>
<reference evidence="9" key="1">
    <citation type="submission" date="2015-07" db="EMBL/GenBank/DDBJ databases">
        <title>Genome sequencing project for genomic taxonomy and phylogenomics of Bacillus-like bacteria.</title>
        <authorList>
            <person name="Liu B."/>
            <person name="Wang J."/>
            <person name="Zhu Y."/>
            <person name="Liu G."/>
            <person name="Chen Q."/>
            <person name="Chen Z."/>
            <person name="Lan J."/>
            <person name="Che J."/>
            <person name="Ge C."/>
            <person name="Shi H."/>
            <person name="Pan Z."/>
            <person name="Liu X."/>
        </authorList>
    </citation>
    <scope>NUCLEOTIDE SEQUENCE [LARGE SCALE GENOMIC DNA]</scope>
    <source>
        <strain evidence="9">DSM 9887</strain>
    </source>
</reference>
<dbReference type="HAMAP" id="MF_00978">
    <property type="entry name" value="Bifunct_BirA"/>
    <property type="match status" value="1"/>
</dbReference>
<feature type="binding site" evidence="5">
    <location>
        <position position="187"/>
    </location>
    <ligand>
        <name>biotin</name>
        <dbReference type="ChEBI" id="CHEBI:57586"/>
    </ligand>
</feature>
<feature type="domain" description="BPL/LPL catalytic" evidence="6">
    <location>
        <begin position="69"/>
        <end position="260"/>
    </location>
</feature>
<dbReference type="InterPro" id="IPR036388">
    <property type="entry name" value="WH-like_DNA-bd_sf"/>
</dbReference>
<gene>
    <name evidence="5 7" type="primary">birA</name>
    <name evidence="8" type="ORF">ADS79_19675</name>
    <name evidence="7" type="ORF">BRE01_04080</name>
</gene>
<keyword evidence="5" id="KW-0804">Transcription</keyword>
<name>A0A0K9YQU3_9BACL</name>
<keyword evidence="10" id="KW-1185">Reference proteome</keyword>
<keyword evidence="1 5" id="KW-0436">Ligase</keyword>
<dbReference type="InterPro" id="IPR045864">
    <property type="entry name" value="aa-tRNA-synth_II/BPL/LPL"/>
</dbReference>
<keyword evidence="5" id="KW-0805">Transcription regulation</keyword>
<dbReference type="Pfam" id="PF08279">
    <property type="entry name" value="HTH_11"/>
    <property type="match status" value="1"/>
</dbReference>
<dbReference type="NCBIfam" id="TIGR00121">
    <property type="entry name" value="birA_ligase"/>
    <property type="match status" value="1"/>
</dbReference>